<dbReference type="InterPro" id="IPR051164">
    <property type="entry name" value="NmrA-like_oxidored"/>
</dbReference>
<protein>
    <recommendedName>
        <fullName evidence="3">NmrA-like domain-containing protein</fullName>
    </recommendedName>
</protein>
<dbReference type="GO" id="GO:0005634">
    <property type="term" value="C:nucleus"/>
    <property type="evidence" value="ECO:0007669"/>
    <property type="project" value="TreeGrafter"/>
</dbReference>
<evidence type="ECO:0000256" key="1">
    <source>
        <dbReference type="ARBA" id="ARBA00006328"/>
    </source>
</evidence>
<keyword evidence="5" id="KW-1185">Reference proteome</keyword>
<evidence type="ECO:0000313" key="4">
    <source>
        <dbReference type="EMBL" id="KAK5046194.1"/>
    </source>
</evidence>
<evidence type="ECO:0000256" key="2">
    <source>
        <dbReference type="ARBA" id="ARBA00022857"/>
    </source>
</evidence>
<dbReference type="GeneID" id="89976814"/>
<accession>A0AAV9MY37</accession>
<sequence>MAKLLVVIGITGNQGGSVARVFLGIPGWRIRGVTRNISQPAAKGFQAQGVEIVQGDVNDVETIKAAVAGADVVFGNTVFPANFINPTDEDWQRLKPGQTLREWCYELEYSQGKNIADAVATVDGLQLFVWSSLSAAKKWSDGKYRGVYHFDSKADVVDYIHNKLPELAERMSILQMGLFIDNWRWGQAAVPWSKQPDGTLLLNVPGDGDIPIPLVIPSDAGYYVRAIAEVGPGKNVLAFSKRIAWSDYVNLWSKITGVPASFAKTTVAEHAQLAPGGYGEEMAEMYAYAQDFGYDGSDPSVIYAQDLGVDLHEVTTIEDYIRQADWSPLLK</sequence>
<dbReference type="RefSeq" id="XP_064701793.1">
    <property type="nucleotide sequence ID" value="XM_064852196.1"/>
</dbReference>
<evidence type="ECO:0000313" key="5">
    <source>
        <dbReference type="Proteomes" id="UP001358417"/>
    </source>
</evidence>
<dbReference type="InterPro" id="IPR036291">
    <property type="entry name" value="NAD(P)-bd_dom_sf"/>
</dbReference>
<dbReference type="Gene3D" id="3.40.50.720">
    <property type="entry name" value="NAD(P)-binding Rossmann-like Domain"/>
    <property type="match status" value="1"/>
</dbReference>
<dbReference type="InterPro" id="IPR008030">
    <property type="entry name" value="NmrA-like"/>
</dbReference>
<name>A0AAV9MY37_9EURO</name>
<dbReference type="PANTHER" id="PTHR42748">
    <property type="entry name" value="NITROGEN METABOLITE REPRESSION PROTEIN NMRA FAMILY MEMBER"/>
    <property type="match status" value="1"/>
</dbReference>
<reference evidence="4 5" key="1">
    <citation type="submission" date="2023-08" db="EMBL/GenBank/DDBJ databases">
        <title>Black Yeasts Isolated from many extreme environments.</title>
        <authorList>
            <person name="Coleine C."/>
            <person name="Stajich J.E."/>
            <person name="Selbmann L."/>
        </authorList>
    </citation>
    <scope>NUCLEOTIDE SEQUENCE [LARGE SCALE GENOMIC DNA]</scope>
    <source>
        <strain evidence="4 5">CCFEE 5792</strain>
    </source>
</reference>
<dbReference type="SUPFAM" id="SSF51735">
    <property type="entry name" value="NAD(P)-binding Rossmann-fold domains"/>
    <property type="match status" value="1"/>
</dbReference>
<feature type="domain" description="NmrA-like" evidence="3">
    <location>
        <begin position="2"/>
        <end position="321"/>
    </location>
</feature>
<dbReference type="Pfam" id="PF05368">
    <property type="entry name" value="NmrA"/>
    <property type="match status" value="1"/>
</dbReference>
<organism evidence="4 5">
    <name type="scientific">Exophiala bonariae</name>
    <dbReference type="NCBI Taxonomy" id="1690606"/>
    <lineage>
        <taxon>Eukaryota</taxon>
        <taxon>Fungi</taxon>
        <taxon>Dikarya</taxon>
        <taxon>Ascomycota</taxon>
        <taxon>Pezizomycotina</taxon>
        <taxon>Eurotiomycetes</taxon>
        <taxon>Chaetothyriomycetidae</taxon>
        <taxon>Chaetothyriales</taxon>
        <taxon>Herpotrichiellaceae</taxon>
        <taxon>Exophiala</taxon>
    </lineage>
</organism>
<evidence type="ECO:0000259" key="3">
    <source>
        <dbReference type="Pfam" id="PF05368"/>
    </source>
</evidence>
<dbReference type="PANTHER" id="PTHR42748:SF26">
    <property type="entry name" value="NMRA-LIKE DOMAIN-CONTAINING PROTEIN"/>
    <property type="match status" value="1"/>
</dbReference>
<dbReference type="Gene3D" id="3.90.25.10">
    <property type="entry name" value="UDP-galactose 4-epimerase, domain 1"/>
    <property type="match status" value="1"/>
</dbReference>
<dbReference type="AlphaFoldDB" id="A0AAV9MY37"/>
<comment type="similarity">
    <text evidence="1">Belongs to the NmrA-type oxidoreductase family.</text>
</comment>
<gene>
    <name evidence="4" type="ORF">LTR84_008651</name>
</gene>
<dbReference type="CDD" id="cd05251">
    <property type="entry name" value="NmrA_like_SDR_a"/>
    <property type="match status" value="1"/>
</dbReference>
<dbReference type="EMBL" id="JAVRRD010000032">
    <property type="protein sequence ID" value="KAK5046194.1"/>
    <property type="molecule type" value="Genomic_DNA"/>
</dbReference>
<comment type="caution">
    <text evidence="4">The sequence shown here is derived from an EMBL/GenBank/DDBJ whole genome shotgun (WGS) entry which is preliminary data.</text>
</comment>
<proteinExistence type="inferred from homology"/>
<dbReference type="Proteomes" id="UP001358417">
    <property type="component" value="Unassembled WGS sequence"/>
</dbReference>
<keyword evidence="2" id="KW-0521">NADP</keyword>